<comment type="caution">
    <text evidence="1">The sequence shown here is derived from an EMBL/GenBank/DDBJ whole genome shotgun (WGS) entry which is preliminary data.</text>
</comment>
<dbReference type="SUPFAM" id="SSF52058">
    <property type="entry name" value="L domain-like"/>
    <property type="match status" value="1"/>
</dbReference>
<dbReference type="Proteomes" id="UP000078348">
    <property type="component" value="Unassembled WGS sequence"/>
</dbReference>
<protein>
    <submittedName>
        <fullName evidence="1">Uncharacterized protein</fullName>
    </submittedName>
</protein>
<dbReference type="EMBL" id="LXWW01000034">
    <property type="protein sequence ID" value="OAO17352.1"/>
    <property type="molecule type" value="Genomic_DNA"/>
</dbReference>
<dbReference type="Gene3D" id="3.80.10.10">
    <property type="entry name" value="Ribonuclease Inhibitor"/>
    <property type="match status" value="1"/>
</dbReference>
<organism evidence="1 2">
    <name type="scientific">Blastocystis sp. subtype 1 (strain ATCC 50177 / NandII)</name>
    <dbReference type="NCBI Taxonomy" id="478820"/>
    <lineage>
        <taxon>Eukaryota</taxon>
        <taxon>Sar</taxon>
        <taxon>Stramenopiles</taxon>
        <taxon>Bigyra</taxon>
        <taxon>Opalozoa</taxon>
        <taxon>Opalinata</taxon>
        <taxon>Blastocystidae</taxon>
        <taxon>Blastocystis</taxon>
    </lineage>
</organism>
<name>A0A196SMA7_BLAHN</name>
<gene>
    <name evidence="1" type="ORF">AV274_0929</name>
</gene>
<dbReference type="AlphaFoldDB" id="A0A196SMA7"/>
<accession>A0A196SMA7</accession>
<dbReference type="InterPro" id="IPR032675">
    <property type="entry name" value="LRR_dom_sf"/>
</dbReference>
<reference evidence="1 2" key="1">
    <citation type="submission" date="2016-05" db="EMBL/GenBank/DDBJ databases">
        <title>Nuclear genome of Blastocystis sp. subtype 1 NandII.</title>
        <authorList>
            <person name="Gentekaki E."/>
            <person name="Curtis B."/>
            <person name="Stairs C."/>
            <person name="Eme L."/>
            <person name="Herman E."/>
            <person name="Klimes V."/>
            <person name="Arias M.C."/>
            <person name="Elias M."/>
            <person name="Hilliou F."/>
            <person name="Klute M."/>
            <person name="Malik S.-B."/>
            <person name="Pightling A."/>
            <person name="Rachubinski R."/>
            <person name="Salas D."/>
            <person name="Schlacht A."/>
            <person name="Suga H."/>
            <person name="Archibald J."/>
            <person name="Ball S.G."/>
            <person name="Clark G."/>
            <person name="Dacks J."/>
            <person name="Van Der Giezen M."/>
            <person name="Tsaousis A."/>
            <person name="Roger A."/>
        </authorList>
    </citation>
    <scope>NUCLEOTIDE SEQUENCE [LARGE SCALE GENOMIC DNA]</scope>
    <source>
        <strain evidence="2">ATCC 50177 / NandII</strain>
    </source>
</reference>
<sequence>MEPFQFGYLTLDGYVEGDHESKRLSNTRELRIQYFQEEHASEYVVAEYENDVMNGEAKLFNRTVLSLKWTCEQGKRIGNFTVYWNGIAWRDGNWLNLFDKYDDICFIENCIFGKEMVLIDRQSGIPVYRGNYSPQSHKREGLGCEYSPHTGKPIHYGWYVDDVLRELYQEFSEDGMMYEYKNNQAVYVGEYKYNPQSGRFVRDGKGNEIDPSSHLAVWSGTWVMGKKAEGVALDDRGYYKVNAPAQEENEEAVVRGMGAFRTLPPKTKSLVFDASFGSDEELPSVDLSALEYLQQVSLEDGALASCPGLTVSSLKFLTCLTLGSDCLETASSCVLSDLPELTRLRFGDRCLQCHQTVELANLPALKELTFGDNACRGDEENYAVSLSKLVEYLNVLVMRNLPRLERLEFGRQCCGLVGKVVLEKIPITPDRVHFSGSRQFERVTYVTGDCGDDCED</sequence>
<proteinExistence type="predicted"/>
<evidence type="ECO:0000313" key="2">
    <source>
        <dbReference type="Proteomes" id="UP000078348"/>
    </source>
</evidence>
<evidence type="ECO:0000313" key="1">
    <source>
        <dbReference type="EMBL" id="OAO17352.1"/>
    </source>
</evidence>
<keyword evidence="2" id="KW-1185">Reference proteome</keyword>